<evidence type="ECO:0000256" key="1">
    <source>
        <dbReference type="ARBA" id="ARBA00022527"/>
    </source>
</evidence>
<dbReference type="InterPro" id="IPR000719">
    <property type="entry name" value="Prot_kinase_dom"/>
</dbReference>
<feature type="non-terminal residue" evidence="11">
    <location>
        <position position="1"/>
    </location>
</feature>
<dbReference type="PIRSF" id="PIRSF000654">
    <property type="entry name" value="Integrin-linked_kinase"/>
    <property type="match status" value="1"/>
</dbReference>
<feature type="domain" description="Protein kinase" evidence="10">
    <location>
        <begin position="6"/>
        <end position="269"/>
    </location>
</feature>
<protein>
    <recommendedName>
        <fullName evidence="10">Protein kinase domain-containing protein</fullName>
    </recommendedName>
</protein>
<dbReference type="GO" id="GO:0004672">
    <property type="term" value="F:protein kinase activity"/>
    <property type="evidence" value="ECO:0000318"/>
    <property type="project" value="GO_Central"/>
</dbReference>
<keyword evidence="3 8" id="KW-0547">Nucleotide-binding</keyword>
<keyword evidence="1 9" id="KW-0723">Serine/threonine-protein kinase</keyword>
<dbReference type="RefSeq" id="XP_002286135.1">
    <property type="nucleotide sequence ID" value="XM_002286099.1"/>
</dbReference>
<dbReference type="GO" id="GO:0005524">
    <property type="term" value="F:ATP binding"/>
    <property type="evidence" value="ECO:0007669"/>
    <property type="project" value="UniProtKB-UniRule"/>
</dbReference>
<dbReference type="InterPro" id="IPR017441">
    <property type="entry name" value="Protein_kinase_ATP_BS"/>
</dbReference>
<evidence type="ECO:0000313" key="11">
    <source>
        <dbReference type="EMBL" id="EED95776.1"/>
    </source>
</evidence>
<dbReference type="PANTHER" id="PTHR44329">
    <property type="entry name" value="SERINE/THREONINE-PROTEIN KINASE TNNI3K-RELATED"/>
    <property type="match status" value="1"/>
</dbReference>
<accession>B8BQF7</accession>
<name>B8BQF7_THAPS</name>
<dbReference type="SUPFAM" id="SSF56112">
    <property type="entry name" value="Protein kinase-like (PK-like)"/>
    <property type="match status" value="1"/>
</dbReference>
<dbReference type="Proteomes" id="UP000001449">
    <property type="component" value="Chromosome 1"/>
</dbReference>
<dbReference type="GeneID" id="7446825"/>
<evidence type="ECO:0000256" key="8">
    <source>
        <dbReference type="PROSITE-ProRule" id="PRU10141"/>
    </source>
</evidence>
<keyword evidence="12" id="KW-1185">Reference proteome</keyword>
<dbReference type="Gene3D" id="1.10.510.10">
    <property type="entry name" value="Transferase(Phosphotransferase) domain 1"/>
    <property type="match status" value="1"/>
</dbReference>
<dbReference type="InterPro" id="IPR011009">
    <property type="entry name" value="Kinase-like_dom_sf"/>
</dbReference>
<dbReference type="SMART" id="SM00220">
    <property type="entry name" value="S_TKc"/>
    <property type="match status" value="1"/>
</dbReference>
<dbReference type="InterPro" id="IPR001245">
    <property type="entry name" value="Ser-Thr/Tyr_kinase_cat_dom"/>
</dbReference>
<dbReference type="Pfam" id="PF07714">
    <property type="entry name" value="PK_Tyr_Ser-Thr"/>
    <property type="match status" value="1"/>
</dbReference>
<keyword evidence="5 8" id="KW-0067">ATP-binding</keyword>
<dbReference type="CDD" id="cd13999">
    <property type="entry name" value="STKc_MAP3K-like"/>
    <property type="match status" value="1"/>
</dbReference>
<evidence type="ECO:0000256" key="7">
    <source>
        <dbReference type="ARBA" id="ARBA00048679"/>
    </source>
</evidence>
<reference evidence="11 12" key="1">
    <citation type="journal article" date="2004" name="Science">
        <title>The genome of the diatom Thalassiosira pseudonana: ecology, evolution, and metabolism.</title>
        <authorList>
            <person name="Armbrust E.V."/>
            <person name="Berges J.A."/>
            <person name="Bowler C."/>
            <person name="Green B.R."/>
            <person name="Martinez D."/>
            <person name="Putnam N.H."/>
            <person name="Zhou S."/>
            <person name="Allen A.E."/>
            <person name="Apt K.E."/>
            <person name="Bechner M."/>
            <person name="Brzezinski M.A."/>
            <person name="Chaal B.K."/>
            <person name="Chiovitti A."/>
            <person name="Davis A.K."/>
            <person name="Demarest M.S."/>
            <person name="Detter J.C."/>
            <person name="Glavina T."/>
            <person name="Goodstein D."/>
            <person name="Hadi M.Z."/>
            <person name="Hellsten U."/>
            <person name="Hildebrand M."/>
            <person name="Jenkins B.D."/>
            <person name="Jurka J."/>
            <person name="Kapitonov V.V."/>
            <person name="Kroger N."/>
            <person name="Lau W.W."/>
            <person name="Lane T.W."/>
            <person name="Larimer F.W."/>
            <person name="Lippmeier J.C."/>
            <person name="Lucas S."/>
            <person name="Medina M."/>
            <person name="Montsant A."/>
            <person name="Obornik M."/>
            <person name="Parker M.S."/>
            <person name="Palenik B."/>
            <person name="Pazour G.J."/>
            <person name="Richardson P.M."/>
            <person name="Rynearson T.A."/>
            <person name="Saito M.A."/>
            <person name="Schwartz D.C."/>
            <person name="Thamatrakoln K."/>
            <person name="Valentin K."/>
            <person name="Vardi A."/>
            <person name="Wilkerson F.P."/>
            <person name="Rokhsar D.S."/>
        </authorList>
    </citation>
    <scope>NUCLEOTIDE SEQUENCE [LARGE SCALE GENOMIC DNA]</scope>
    <source>
        <strain evidence="11 12">CCMP1335</strain>
    </source>
</reference>
<dbReference type="HOGENOM" id="CLU_000288_7_35_1"/>
<evidence type="ECO:0000313" key="12">
    <source>
        <dbReference type="Proteomes" id="UP000001449"/>
    </source>
</evidence>
<gene>
    <name evidence="11" type="ORF">THAPSDRAFT_31136</name>
</gene>
<evidence type="ECO:0000256" key="5">
    <source>
        <dbReference type="ARBA" id="ARBA00022840"/>
    </source>
</evidence>
<dbReference type="PANTHER" id="PTHR44329:SF288">
    <property type="entry name" value="MITOGEN-ACTIVATED PROTEIN KINASE KINASE KINASE 20"/>
    <property type="match status" value="1"/>
</dbReference>
<dbReference type="GO" id="GO:0004674">
    <property type="term" value="F:protein serine/threonine kinase activity"/>
    <property type="evidence" value="ECO:0007669"/>
    <property type="project" value="UniProtKB-KW"/>
</dbReference>
<reference evidence="11 12" key="2">
    <citation type="journal article" date="2008" name="Nature">
        <title>The Phaeodactylum genome reveals the evolutionary history of diatom genomes.</title>
        <authorList>
            <person name="Bowler C."/>
            <person name="Allen A.E."/>
            <person name="Badger J.H."/>
            <person name="Grimwood J."/>
            <person name="Jabbari K."/>
            <person name="Kuo A."/>
            <person name="Maheswari U."/>
            <person name="Martens C."/>
            <person name="Maumus F."/>
            <person name="Otillar R.P."/>
            <person name="Rayko E."/>
            <person name="Salamov A."/>
            <person name="Vandepoele K."/>
            <person name="Beszteri B."/>
            <person name="Gruber A."/>
            <person name="Heijde M."/>
            <person name="Katinka M."/>
            <person name="Mock T."/>
            <person name="Valentin K."/>
            <person name="Verret F."/>
            <person name="Berges J.A."/>
            <person name="Brownlee C."/>
            <person name="Cadoret J.P."/>
            <person name="Chiovitti A."/>
            <person name="Choi C.J."/>
            <person name="Coesel S."/>
            <person name="De Martino A."/>
            <person name="Detter J.C."/>
            <person name="Durkin C."/>
            <person name="Falciatore A."/>
            <person name="Fournet J."/>
            <person name="Haruta M."/>
            <person name="Huysman M.J."/>
            <person name="Jenkins B.D."/>
            <person name="Jiroutova K."/>
            <person name="Jorgensen R.E."/>
            <person name="Joubert Y."/>
            <person name="Kaplan A."/>
            <person name="Kroger N."/>
            <person name="Kroth P.G."/>
            <person name="La Roche J."/>
            <person name="Lindquist E."/>
            <person name="Lommer M."/>
            <person name="Martin-Jezequel V."/>
            <person name="Lopez P.J."/>
            <person name="Lucas S."/>
            <person name="Mangogna M."/>
            <person name="McGinnis K."/>
            <person name="Medlin L.K."/>
            <person name="Montsant A."/>
            <person name="Oudot-Le Secq M.P."/>
            <person name="Napoli C."/>
            <person name="Obornik M."/>
            <person name="Parker M.S."/>
            <person name="Petit J.L."/>
            <person name="Porcel B.M."/>
            <person name="Poulsen N."/>
            <person name="Robison M."/>
            <person name="Rychlewski L."/>
            <person name="Rynearson T.A."/>
            <person name="Schmutz J."/>
            <person name="Shapiro H."/>
            <person name="Siaut M."/>
            <person name="Stanley M."/>
            <person name="Sussman M.R."/>
            <person name="Taylor A.R."/>
            <person name="Vardi A."/>
            <person name="von Dassow P."/>
            <person name="Vyverman W."/>
            <person name="Willis A."/>
            <person name="Wyrwicz L.S."/>
            <person name="Rokhsar D.S."/>
            <person name="Weissenbach J."/>
            <person name="Armbrust E.V."/>
            <person name="Green B.R."/>
            <person name="Van de Peer Y."/>
            <person name="Grigoriev I.V."/>
        </authorList>
    </citation>
    <scope>NUCLEOTIDE SEQUENCE [LARGE SCALE GENOMIC DNA]</scope>
    <source>
        <strain evidence="11 12">CCMP1335</strain>
    </source>
</reference>
<dbReference type="InterPro" id="IPR051681">
    <property type="entry name" value="Ser/Thr_Kinases-Pseudokinases"/>
</dbReference>
<dbReference type="eggNOG" id="KOG0192">
    <property type="taxonomic scope" value="Eukaryota"/>
</dbReference>
<dbReference type="InParanoid" id="B8BQF7"/>
<dbReference type="Gene3D" id="3.30.200.20">
    <property type="entry name" value="Phosphorylase Kinase, domain 1"/>
    <property type="match status" value="1"/>
</dbReference>
<evidence type="ECO:0000256" key="6">
    <source>
        <dbReference type="ARBA" id="ARBA00047899"/>
    </source>
</evidence>
<keyword evidence="4" id="KW-0418">Kinase</keyword>
<evidence type="ECO:0000256" key="2">
    <source>
        <dbReference type="ARBA" id="ARBA00022679"/>
    </source>
</evidence>
<comment type="catalytic activity">
    <reaction evidence="6">
        <text>L-threonyl-[protein] + ATP = O-phospho-L-threonyl-[protein] + ADP + H(+)</text>
        <dbReference type="Rhea" id="RHEA:46608"/>
        <dbReference type="Rhea" id="RHEA-COMP:11060"/>
        <dbReference type="Rhea" id="RHEA-COMP:11605"/>
        <dbReference type="ChEBI" id="CHEBI:15378"/>
        <dbReference type="ChEBI" id="CHEBI:30013"/>
        <dbReference type="ChEBI" id="CHEBI:30616"/>
        <dbReference type="ChEBI" id="CHEBI:61977"/>
        <dbReference type="ChEBI" id="CHEBI:456216"/>
        <dbReference type="EC" id="2.7.11.1"/>
    </reaction>
</comment>
<dbReference type="GO" id="GO:0005737">
    <property type="term" value="C:cytoplasm"/>
    <property type="evidence" value="ECO:0000318"/>
    <property type="project" value="GO_Central"/>
</dbReference>
<dbReference type="PROSITE" id="PS00107">
    <property type="entry name" value="PROTEIN_KINASE_ATP"/>
    <property type="match status" value="1"/>
</dbReference>
<dbReference type="KEGG" id="tps:THAPSDRAFT_31136"/>
<evidence type="ECO:0000256" key="9">
    <source>
        <dbReference type="RuleBase" id="RU000304"/>
    </source>
</evidence>
<evidence type="ECO:0000256" key="4">
    <source>
        <dbReference type="ARBA" id="ARBA00022777"/>
    </source>
</evidence>
<proteinExistence type="inferred from homology"/>
<sequence length="269" mass="29467">ISFSDLKLEDVIGGGGFGQVWKAKWKGTPVAVKVLTGLAQAEAVPKAVLEEFIAEINIVSGFRHPNICLFMGACLDPPNRAIVTELCENGSLWDALRTPLIAPAGTWPWVLVKRVASGTARGMCYLHSGEPPVLHRDLKSANILLDESYTAKLADFGLSRLKAVRSGMTGNCGTVQWMAPEVLCNEDYAEPADVFSFGIILWEMLTKECPYEGMTPIQCALSVLNENKRPEIPEWCPQSFRALIKNCVERDPKARPTFPQILAALDALP</sequence>
<dbReference type="GO" id="GO:0007165">
    <property type="term" value="P:signal transduction"/>
    <property type="evidence" value="ECO:0000318"/>
    <property type="project" value="GO_Central"/>
</dbReference>
<dbReference type="OMA" id="AVHICQY"/>
<organism evidence="11 12">
    <name type="scientific">Thalassiosira pseudonana</name>
    <name type="common">Marine diatom</name>
    <name type="synonym">Cyclotella nana</name>
    <dbReference type="NCBI Taxonomy" id="35128"/>
    <lineage>
        <taxon>Eukaryota</taxon>
        <taxon>Sar</taxon>
        <taxon>Stramenopiles</taxon>
        <taxon>Ochrophyta</taxon>
        <taxon>Bacillariophyta</taxon>
        <taxon>Coscinodiscophyceae</taxon>
        <taxon>Thalassiosirophycidae</taxon>
        <taxon>Thalassiosirales</taxon>
        <taxon>Thalassiosiraceae</taxon>
        <taxon>Thalassiosira</taxon>
    </lineage>
</organism>
<evidence type="ECO:0000256" key="3">
    <source>
        <dbReference type="ARBA" id="ARBA00022741"/>
    </source>
</evidence>
<feature type="binding site" evidence="8">
    <location>
        <position position="33"/>
    </location>
    <ligand>
        <name>ATP</name>
        <dbReference type="ChEBI" id="CHEBI:30616"/>
    </ligand>
</feature>
<dbReference type="InterPro" id="IPR008271">
    <property type="entry name" value="Ser/Thr_kinase_AS"/>
</dbReference>
<dbReference type="PROSITE" id="PS50011">
    <property type="entry name" value="PROTEIN_KINASE_DOM"/>
    <property type="match status" value="1"/>
</dbReference>
<dbReference type="PROSITE" id="PS00108">
    <property type="entry name" value="PROTEIN_KINASE_ST"/>
    <property type="match status" value="1"/>
</dbReference>
<comment type="similarity">
    <text evidence="9">Belongs to the protein kinase superfamily.</text>
</comment>
<dbReference type="FunFam" id="3.30.200.20:FF:000034">
    <property type="entry name" value="Kinase suppressor of Ras 1"/>
    <property type="match status" value="1"/>
</dbReference>
<dbReference type="STRING" id="35128.B8BQF7"/>
<keyword evidence="2" id="KW-0808">Transferase</keyword>
<evidence type="ECO:0000259" key="10">
    <source>
        <dbReference type="PROSITE" id="PS50011"/>
    </source>
</evidence>
<dbReference type="AlphaFoldDB" id="B8BQF7"/>
<dbReference type="PRINTS" id="PR00109">
    <property type="entry name" value="TYRKINASE"/>
</dbReference>
<dbReference type="PaxDb" id="35128-Thaps31136"/>
<comment type="catalytic activity">
    <reaction evidence="7">
        <text>L-seryl-[protein] + ATP = O-phospho-L-seryl-[protein] + ADP + H(+)</text>
        <dbReference type="Rhea" id="RHEA:17989"/>
        <dbReference type="Rhea" id="RHEA-COMP:9863"/>
        <dbReference type="Rhea" id="RHEA-COMP:11604"/>
        <dbReference type="ChEBI" id="CHEBI:15378"/>
        <dbReference type="ChEBI" id="CHEBI:29999"/>
        <dbReference type="ChEBI" id="CHEBI:30616"/>
        <dbReference type="ChEBI" id="CHEBI:83421"/>
        <dbReference type="ChEBI" id="CHEBI:456216"/>
        <dbReference type="EC" id="2.7.11.1"/>
    </reaction>
</comment>
<dbReference type="EMBL" id="CM000638">
    <property type="protein sequence ID" value="EED95776.1"/>
    <property type="molecule type" value="Genomic_DNA"/>
</dbReference>